<evidence type="ECO:0000256" key="4">
    <source>
        <dbReference type="ARBA" id="ARBA00023180"/>
    </source>
</evidence>
<feature type="region of interest" description="Disordered" evidence="5">
    <location>
        <begin position="1"/>
        <end position="38"/>
    </location>
</feature>
<evidence type="ECO:0000256" key="5">
    <source>
        <dbReference type="SAM" id="MobiDB-lite"/>
    </source>
</evidence>
<dbReference type="EMBL" id="SWJQ01002160">
    <property type="protein sequence ID" value="TRZ06814.1"/>
    <property type="molecule type" value="Genomic_DNA"/>
</dbReference>
<evidence type="ECO:0000256" key="3">
    <source>
        <dbReference type="ARBA" id="ARBA00023136"/>
    </source>
</evidence>
<dbReference type="InterPro" id="IPR036179">
    <property type="entry name" value="Ig-like_dom_sf"/>
</dbReference>
<dbReference type="GO" id="GO:0016020">
    <property type="term" value="C:membrane"/>
    <property type="evidence" value="ECO:0007669"/>
    <property type="project" value="UniProtKB-SubCell"/>
</dbReference>
<accession>A0A8K1D9Z5</accession>
<comment type="caution">
    <text evidence="7">The sequence shown here is derived from an EMBL/GenBank/DDBJ whole genome shotgun (WGS) entry which is preliminary data.</text>
</comment>
<evidence type="ECO:0000313" key="8">
    <source>
        <dbReference type="Proteomes" id="UP000796761"/>
    </source>
</evidence>
<keyword evidence="2" id="KW-0732">Signal</keyword>
<dbReference type="Proteomes" id="UP000796761">
    <property type="component" value="Unassembled WGS sequence"/>
</dbReference>
<evidence type="ECO:0000313" key="7">
    <source>
        <dbReference type="EMBL" id="TRZ06814.1"/>
    </source>
</evidence>
<gene>
    <name evidence="7" type="ORF">HGM15179_020292</name>
</gene>
<dbReference type="PANTHER" id="PTHR12080:SF55">
    <property type="entry name" value="LYMPHOCYTE FUNCTION-ASSOCIATED ANTIGEN 3"/>
    <property type="match status" value="1"/>
</dbReference>
<dbReference type="PROSITE" id="PS50835">
    <property type="entry name" value="IG_LIKE"/>
    <property type="match status" value="1"/>
</dbReference>
<organism evidence="7 8">
    <name type="scientific">Zosterops borbonicus</name>
    <dbReference type="NCBI Taxonomy" id="364589"/>
    <lineage>
        <taxon>Eukaryota</taxon>
        <taxon>Metazoa</taxon>
        <taxon>Chordata</taxon>
        <taxon>Craniata</taxon>
        <taxon>Vertebrata</taxon>
        <taxon>Euteleostomi</taxon>
        <taxon>Archelosauria</taxon>
        <taxon>Archosauria</taxon>
        <taxon>Dinosauria</taxon>
        <taxon>Saurischia</taxon>
        <taxon>Theropoda</taxon>
        <taxon>Coelurosauria</taxon>
        <taxon>Aves</taxon>
        <taxon>Neognathae</taxon>
        <taxon>Neoaves</taxon>
        <taxon>Telluraves</taxon>
        <taxon>Australaves</taxon>
        <taxon>Passeriformes</taxon>
        <taxon>Sylvioidea</taxon>
        <taxon>Zosteropidae</taxon>
        <taxon>Zosterops</taxon>
    </lineage>
</organism>
<dbReference type="Gene3D" id="2.60.40.10">
    <property type="entry name" value="Immunoglobulins"/>
    <property type="match status" value="2"/>
</dbReference>
<dbReference type="PANTHER" id="PTHR12080">
    <property type="entry name" value="SIGNALING LYMPHOCYTIC ACTIVATION MOLECULE"/>
    <property type="match status" value="1"/>
</dbReference>
<dbReference type="InterPro" id="IPR015631">
    <property type="entry name" value="CD2/SLAM_rcpt"/>
</dbReference>
<dbReference type="AlphaFoldDB" id="A0A8K1D9Z5"/>
<keyword evidence="3" id="KW-0472">Membrane</keyword>
<dbReference type="InterPro" id="IPR013783">
    <property type="entry name" value="Ig-like_fold"/>
</dbReference>
<sequence length="601" mass="66718">MPHLGRKGEERGGKGKKGEERTHLACPAGGRSRRGADDGLEIPRSGFYSLRDELVTGIFHNQNPNFRRNFAIVSLLELIPKFGRDFSIVSQGGSSAQSSGEISPSCPKGWELGPRFGRDFPILSHLRELSTKFGRDFSIVSHLRELNTKFWINFHHFPPPGARPKVLEAENQKNSPFSDGFFPKISFLKASSSDTPELIGAVGRSVTFRSPKTDGNAALWSFGDDPIVIVPFWDPSKPAFYEEEYKTRFTVSERGRALSISQLRMEDAGTYSVTIDGKISTFTLLVYRELPEPTVTCETQECSGSICSFSLRCSVTGTGFGNVSYTWTGWGQQWEERPVVVAEVDKSSLHNLGPLTCTARNAVSRSVTVTTPEGLCPGAPSGIGDRNGVTVLVVILLALLILFCKSKGPLVVEKNDRRNRRTHIVNKWLKGVIGKIWDSLPTAQLSRHLLCRNQEEEVDNLFYQQLETLSGSPTLVLVGDFNLPDLCWELSAAEKRQSRKFLERVDDNFCHSRYGRNLATADDDKTEVLNALFASVFPGKTTCLEDNCPPGLVCGVREQNGPPNIQEEALREQLRCLDTHQSLGPDGIQPRVMKELAVFYC</sequence>
<keyword evidence="8" id="KW-1185">Reference proteome</keyword>
<dbReference type="InterPro" id="IPR007110">
    <property type="entry name" value="Ig-like_dom"/>
</dbReference>
<protein>
    <recommendedName>
        <fullName evidence="6">Ig-like domain-containing protein</fullName>
    </recommendedName>
</protein>
<evidence type="ECO:0000259" key="6">
    <source>
        <dbReference type="PROSITE" id="PS50835"/>
    </source>
</evidence>
<name>A0A8K1D9Z5_9PASS</name>
<evidence type="ECO:0000256" key="1">
    <source>
        <dbReference type="ARBA" id="ARBA00004370"/>
    </source>
</evidence>
<proteinExistence type="predicted"/>
<feature type="domain" description="Ig-like" evidence="6">
    <location>
        <begin position="293"/>
        <end position="368"/>
    </location>
</feature>
<keyword evidence="4" id="KW-0325">Glycoprotein</keyword>
<reference evidence="7" key="1">
    <citation type="submission" date="2019-04" db="EMBL/GenBank/DDBJ databases">
        <title>Genome assembly of Zosterops borbonicus 15179.</title>
        <authorList>
            <person name="Leroy T."/>
            <person name="Anselmetti Y."/>
            <person name="Tilak M.-K."/>
            <person name="Nabholz B."/>
        </authorList>
    </citation>
    <scope>NUCLEOTIDE SEQUENCE</scope>
    <source>
        <strain evidence="7">HGM_15179</strain>
        <tissue evidence="7">Muscle</tissue>
    </source>
</reference>
<comment type="subcellular location">
    <subcellularLocation>
        <location evidence="1">Membrane</location>
    </subcellularLocation>
</comment>
<dbReference type="OrthoDB" id="8741746at2759"/>
<feature type="compositionally biased region" description="Basic and acidic residues" evidence="5">
    <location>
        <begin position="1"/>
        <end position="23"/>
    </location>
</feature>
<dbReference type="SUPFAM" id="SSF48726">
    <property type="entry name" value="Immunoglobulin"/>
    <property type="match status" value="1"/>
</dbReference>
<evidence type="ECO:0000256" key="2">
    <source>
        <dbReference type="ARBA" id="ARBA00022729"/>
    </source>
</evidence>